<feature type="transmembrane region" description="Helical" evidence="1">
    <location>
        <begin position="91"/>
        <end position="111"/>
    </location>
</feature>
<dbReference type="EMBL" id="FTOQ01000007">
    <property type="protein sequence ID" value="SIS93907.1"/>
    <property type="molecule type" value="Genomic_DNA"/>
</dbReference>
<gene>
    <name evidence="3" type="ORF">SAMN05421759_10720</name>
</gene>
<feature type="transmembrane region" description="Helical" evidence="1">
    <location>
        <begin position="179"/>
        <end position="199"/>
    </location>
</feature>
<evidence type="ECO:0000259" key="2">
    <source>
        <dbReference type="Pfam" id="PF00892"/>
    </source>
</evidence>
<dbReference type="InterPro" id="IPR037185">
    <property type="entry name" value="EmrE-like"/>
</dbReference>
<organism evidence="3 4">
    <name type="scientific">Roseivivax lentus</name>
    <dbReference type="NCBI Taxonomy" id="633194"/>
    <lineage>
        <taxon>Bacteria</taxon>
        <taxon>Pseudomonadati</taxon>
        <taxon>Pseudomonadota</taxon>
        <taxon>Alphaproteobacteria</taxon>
        <taxon>Rhodobacterales</taxon>
        <taxon>Roseobacteraceae</taxon>
        <taxon>Roseivivax</taxon>
    </lineage>
</organism>
<feature type="transmembrane region" description="Helical" evidence="1">
    <location>
        <begin position="64"/>
        <end position="85"/>
    </location>
</feature>
<sequence>MIRKHPAFGIGLAALGAVLLSPDALFMRLSGMEGLQMVSWRGTSMGLIFLGAWALTSRDRRRDLAILATGAGAVIAVAQVLNALLFPTGIALAPVAVMLMAVATAPVWSALISRALYGEKTGPATWIAIVAVLTGIGIAVTGKGDLAISPQALLGALCGVGVAFVLALNFSVLRFHREVPILLAMGLGALVAGGIGIAATGPAQMTDGNVPAILVTAILILPASFFALSLASRYTAAANVSLLMLLETVLGPVWVWLGTDETPTARMLTGGAIVVVALAIYLARPTRRARMG</sequence>
<proteinExistence type="predicted"/>
<dbReference type="RefSeq" id="WP_083950584.1">
    <property type="nucleotide sequence ID" value="NZ_FTOQ01000007.1"/>
</dbReference>
<accession>A0A1N7N685</accession>
<name>A0A1N7N685_9RHOB</name>
<feature type="transmembrane region" description="Helical" evidence="1">
    <location>
        <begin position="263"/>
        <end position="283"/>
    </location>
</feature>
<feature type="transmembrane region" description="Helical" evidence="1">
    <location>
        <begin position="237"/>
        <end position="257"/>
    </location>
</feature>
<keyword evidence="1" id="KW-0812">Transmembrane</keyword>
<evidence type="ECO:0000313" key="4">
    <source>
        <dbReference type="Proteomes" id="UP000186684"/>
    </source>
</evidence>
<keyword evidence="1" id="KW-0472">Membrane</keyword>
<dbReference type="PANTHER" id="PTHR22911">
    <property type="entry name" value="ACYL-MALONYL CONDENSING ENZYME-RELATED"/>
    <property type="match status" value="1"/>
</dbReference>
<evidence type="ECO:0000256" key="1">
    <source>
        <dbReference type="SAM" id="Phobius"/>
    </source>
</evidence>
<feature type="domain" description="EamA" evidence="2">
    <location>
        <begin position="8"/>
        <end position="139"/>
    </location>
</feature>
<dbReference type="GO" id="GO:0016020">
    <property type="term" value="C:membrane"/>
    <property type="evidence" value="ECO:0007669"/>
    <property type="project" value="InterPro"/>
</dbReference>
<dbReference type="InterPro" id="IPR000620">
    <property type="entry name" value="EamA_dom"/>
</dbReference>
<keyword evidence="1" id="KW-1133">Transmembrane helix</keyword>
<feature type="transmembrane region" description="Helical" evidence="1">
    <location>
        <begin position="152"/>
        <end position="172"/>
    </location>
</feature>
<feature type="transmembrane region" description="Helical" evidence="1">
    <location>
        <begin position="38"/>
        <end position="57"/>
    </location>
</feature>
<dbReference type="Pfam" id="PF00892">
    <property type="entry name" value="EamA"/>
    <property type="match status" value="1"/>
</dbReference>
<evidence type="ECO:0000313" key="3">
    <source>
        <dbReference type="EMBL" id="SIS93907.1"/>
    </source>
</evidence>
<reference evidence="4" key="1">
    <citation type="submission" date="2017-01" db="EMBL/GenBank/DDBJ databases">
        <authorList>
            <person name="Varghese N."/>
            <person name="Submissions S."/>
        </authorList>
    </citation>
    <scope>NUCLEOTIDE SEQUENCE [LARGE SCALE GENOMIC DNA]</scope>
    <source>
        <strain evidence="4">DSM 29430</strain>
    </source>
</reference>
<feature type="transmembrane region" description="Helical" evidence="1">
    <location>
        <begin position="211"/>
        <end position="230"/>
    </location>
</feature>
<dbReference type="STRING" id="633194.SAMN05421759_10720"/>
<dbReference type="Proteomes" id="UP000186684">
    <property type="component" value="Unassembled WGS sequence"/>
</dbReference>
<dbReference type="AlphaFoldDB" id="A0A1N7N685"/>
<keyword evidence="4" id="KW-1185">Reference proteome</keyword>
<dbReference type="SUPFAM" id="SSF103481">
    <property type="entry name" value="Multidrug resistance efflux transporter EmrE"/>
    <property type="match status" value="2"/>
</dbReference>
<dbReference type="PANTHER" id="PTHR22911:SF137">
    <property type="entry name" value="SOLUTE CARRIER FAMILY 35 MEMBER G2-RELATED"/>
    <property type="match status" value="1"/>
</dbReference>
<feature type="transmembrane region" description="Helical" evidence="1">
    <location>
        <begin position="123"/>
        <end position="140"/>
    </location>
</feature>
<protein>
    <submittedName>
        <fullName evidence="3">EamA-like transporter family protein</fullName>
    </submittedName>
</protein>